<name>A0ACC0IEA2_9ERIC</name>
<dbReference type="EMBL" id="CM045763">
    <property type="protein sequence ID" value="KAI8023554.1"/>
    <property type="molecule type" value="Genomic_DNA"/>
</dbReference>
<gene>
    <name evidence="1" type="ORF">LOK49_LG03G01476</name>
</gene>
<comment type="caution">
    <text evidence="1">The sequence shown here is derived from an EMBL/GenBank/DDBJ whole genome shotgun (WGS) entry which is preliminary data.</text>
</comment>
<accession>A0ACC0IEA2</accession>
<evidence type="ECO:0000313" key="2">
    <source>
        <dbReference type="Proteomes" id="UP001060215"/>
    </source>
</evidence>
<protein>
    <submittedName>
        <fullName evidence="1">Uncharacterized protein</fullName>
    </submittedName>
</protein>
<proteinExistence type="predicted"/>
<dbReference type="Proteomes" id="UP001060215">
    <property type="component" value="Chromosome 6"/>
</dbReference>
<keyword evidence="2" id="KW-1185">Reference proteome</keyword>
<evidence type="ECO:0000313" key="1">
    <source>
        <dbReference type="EMBL" id="KAI8023554.1"/>
    </source>
</evidence>
<organism evidence="1 2">
    <name type="scientific">Camellia lanceoleosa</name>
    <dbReference type="NCBI Taxonomy" id="1840588"/>
    <lineage>
        <taxon>Eukaryota</taxon>
        <taxon>Viridiplantae</taxon>
        <taxon>Streptophyta</taxon>
        <taxon>Embryophyta</taxon>
        <taxon>Tracheophyta</taxon>
        <taxon>Spermatophyta</taxon>
        <taxon>Magnoliopsida</taxon>
        <taxon>eudicotyledons</taxon>
        <taxon>Gunneridae</taxon>
        <taxon>Pentapetalae</taxon>
        <taxon>asterids</taxon>
        <taxon>Ericales</taxon>
        <taxon>Theaceae</taxon>
        <taxon>Camellia</taxon>
    </lineage>
</organism>
<sequence>MQSGGEVKNGVRCQCSDDSLRKMVLKQGLLPKESAFRGGLGLAFDQTETEFASGNQKFNQPFKDLISEPQGPLIYETRDLIFVNNPYWANTLDYEFKDSQFQRSENLGINSLPVSHSHPLNPRDGNLCVKTNSFRQRLTNRPGLISSNRSPNGVGGLNMDLIPCSAINWLQAPTQPSLRMVRGVGWFHNGIRNHRFAANDMRNQRTCSTTFRTIGLGSPRWGVIGMLDWKEGLGLENSTLGLGLVHTSQNKARL</sequence>
<reference evidence="1 2" key="1">
    <citation type="journal article" date="2022" name="Plant J.">
        <title>Chromosome-level genome of Camellia lanceoleosa provides a valuable resource for understanding genome evolution and self-incompatibility.</title>
        <authorList>
            <person name="Gong W."/>
            <person name="Xiao S."/>
            <person name="Wang L."/>
            <person name="Liao Z."/>
            <person name="Chang Y."/>
            <person name="Mo W."/>
            <person name="Hu G."/>
            <person name="Li W."/>
            <person name="Zhao G."/>
            <person name="Zhu H."/>
            <person name="Hu X."/>
            <person name="Ji K."/>
            <person name="Xiang X."/>
            <person name="Song Q."/>
            <person name="Yuan D."/>
            <person name="Jin S."/>
            <person name="Zhang L."/>
        </authorList>
    </citation>
    <scope>NUCLEOTIDE SEQUENCE [LARGE SCALE GENOMIC DNA]</scope>
    <source>
        <strain evidence="1">SQ_2022a</strain>
    </source>
</reference>